<evidence type="ECO:0000313" key="3">
    <source>
        <dbReference type="Proteomes" id="UP001469553"/>
    </source>
</evidence>
<feature type="chain" id="PRO_5045138655" description="Secreted protein" evidence="1">
    <location>
        <begin position="19"/>
        <end position="105"/>
    </location>
</feature>
<dbReference type="EMBL" id="JAHRIP010051605">
    <property type="protein sequence ID" value="MEQ2301207.1"/>
    <property type="molecule type" value="Genomic_DNA"/>
</dbReference>
<protein>
    <recommendedName>
        <fullName evidence="4">Secreted protein</fullName>
    </recommendedName>
</protein>
<comment type="caution">
    <text evidence="2">The sequence shown here is derived from an EMBL/GenBank/DDBJ whole genome shotgun (WGS) entry which is preliminary data.</text>
</comment>
<evidence type="ECO:0000313" key="2">
    <source>
        <dbReference type="EMBL" id="MEQ2301207.1"/>
    </source>
</evidence>
<sequence>MFSFYFVLFCDCLAHLTCFLLLSVPPPPTSRWSLSLLVSPEDFLPPFDLEAPSSSKLTPTAACQSIHPIRTFSPSLVQGSPHRLANRIASQNGQCFSCQLPQPTP</sequence>
<evidence type="ECO:0000256" key="1">
    <source>
        <dbReference type="SAM" id="SignalP"/>
    </source>
</evidence>
<evidence type="ECO:0008006" key="4">
    <source>
        <dbReference type="Google" id="ProtNLM"/>
    </source>
</evidence>
<organism evidence="2 3">
    <name type="scientific">Ameca splendens</name>
    <dbReference type="NCBI Taxonomy" id="208324"/>
    <lineage>
        <taxon>Eukaryota</taxon>
        <taxon>Metazoa</taxon>
        <taxon>Chordata</taxon>
        <taxon>Craniata</taxon>
        <taxon>Vertebrata</taxon>
        <taxon>Euteleostomi</taxon>
        <taxon>Actinopterygii</taxon>
        <taxon>Neopterygii</taxon>
        <taxon>Teleostei</taxon>
        <taxon>Neoteleostei</taxon>
        <taxon>Acanthomorphata</taxon>
        <taxon>Ovalentaria</taxon>
        <taxon>Atherinomorphae</taxon>
        <taxon>Cyprinodontiformes</taxon>
        <taxon>Goodeidae</taxon>
        <taxon>Ameca</taxon>
    </lineage>
</organism>
<name>A0ABV0Z5R6_9TELE</name>
<accession>A0ABV0Z5R6</accession>
<keyword evidence="3" id="KW-1185">Reference proteome</keyword>
<keyword evidence="1" id="KW-0732">Signal</keyword>
<reference evidence="2 3" key="1">
    <citation type="submission" date="2021-06" db="EMBL/GenBank/DDBJ databases">
        <authorList>
            <person name="Palmer J.M."/>
        </authorList>
    </citation>
    <scope>NUCLEOTIDE SEQUENCE [LARGE SCALE GENOMIC DNA]</scope>
    <source>
        <strain evidence="2 3">AS_MEX2019</strain>
        <tissue evidence="2">Muscle</tissue>
    </source>
</reference>
<dbReference type="Proteomes" id="UP001469553">
    <property type="component" value="Unassembled WGS sequence"/>
</dbReference>
<gene>
    <name evidence="2" type="ORF">AMECASPLE_033567</name>
</gene>
<feature type="signal peptide" evidence="1">
    <location>
        <begin position="1"/>
        <end position="18"/>
    </location>
</feature>
<proteinExistence type="predicted"/>